<evidence type="ECO:0000256" key="1">
    <source>
        <dbReference type="RuleBase" id="RU000363"/>
    </source>
</evidence>
<dbReference type="Proteomes" id="UP001054837">
    <property type="component" value="Unassembled WGS sequence"/>
</dbReference>
<organism evidence="2 3">
    <name type="scientific">Caerostris darwini</name>
    <dbReference type="NCBI Taxonomy" id="1538125"/>
    <lineage>
        <taxon>Eukaryota</taxon>
        <taxon>Metazoa</taxon>
        <taxon>Ecdysozoa</taxon>
        <taxon>Arthropoda</taxon>
        <taxon>Chelicerata</taxon>
        <taxon>Arachnida</taxon>
        <taxon>Araneae</taxon>
        <taxon>Araneomorphae</taxon>
        <taxon>Entelegynae</taxon>
        <taxon>Araneoidea</taxon>
        <taxon>Araneidae</taxon>
        <taxon>Caerostris</taxon>
    </lineage>
</organism>
<evidence type="ECO:0000313" key="2">
    <source>
        <dbReference type="EMBL" id="GIY58605.1"/>
    </source>
</evidence>
<comment type="caution">
    <text evidence="2">The sequence shown here is derived from an EMBL/GenBank/DDBJ whole genome shotgun (WGS) entry which is preliminary data.</text>
</comment>
<gene>
    <name evidence="2" type="primary">Hsd17b2</name>
    <name evidence="2" type="ORF">CDAR_226081</name>
</gene>
<dbReference type="GO" id="GO:0016491">
    <property type="term" value="F:oxidoreductase activity"/>
    <property type="evidence" value="ECO:0007669"/>
    <property type="project" value="TreeGrafter"/>
</dbReference>
<dbReference type="InterPro" id="IPR036291">
    <property type="entry name" value="NAD(P)-bd_dom_sf"/>
</dbReference>
<accession>A0AAV4UME0</accession>
<dbReference type="Gene3D" id="3.40.50.720">
    <property type="entry name" value="NAD(P)-binding Rossmann-like Domain"/>
    <property type="match status" value="1"/>
</dbReference>
<protein>
    <submittedName>
        <fullName evidence="2">Estradiol 17-beta-dehydrogenase 2</fullName>
    </submittedName>
</protein>
<comment type="similarity">
    <text evidence="1">Belongs to the short-chain dehydrogenases/reductases (SDR) family.</text>
</comment>
<dbReference type="PANTHER" id="PTHR43313:SF36">
    <property type="entry name" value="D-BETA-HYDROXYBUTYRATE DEHYDROGENASE, MITOCHONDRIAL"/>
    <property type="match status" value="1"/>
</dbReference>
<dbReference type="InterPro" id="IPR002347">
    <property type="entry name" value="SDR_fam"/>
</dbReference>
<evidence type="ECO:0000313" key="3">
    <source>
        <dbReference type="Proteomes" id="UP001054837"/>
    </source>
</evidence>
<name>A0AAV4UME0_9ARAC</name>
<dbReference type="PRINTS" id="PR00080">
    <property type="entry name" value="SDRFAMILY"/>
</dbReference>
<proteinExistence type="inferred from homology"/>
<dbReference type="EMBL" id="BPLQ01011521">
    <property type="protein sequence ID" value="GIY58605.1"/>
    <property type="molecule type" value="Genomic_DNA"/>
</dbReference>
<dbReference type="Pfam" id="PF00106">
    <property type="entry name" value="adh_short"/>
    <property type="match status" value="1"/>
</dbReference>
<keyword evidence="3" id="KW-1185">Reference proteome</keyword>
<dbReference type="AlphaFoldDB" id="A0AAV4UME0"/>
<dbReference type="GO" id="GO:0008202">
    <property type="term" value="P:steroid metabolic process"/>
    <property type="evidence" value="ECO:0007669"/>
    <property type="project" value="TreeGrafter"/>
</dbReference>
<dbReference type="SUPFAM" id="SSF51735">
    <property type="entry name" value="NAD(P)-binding Rossmann-fold domains"/>
    <property type="match status" value="1"/>
</dbReference>
<dbReference type="PRINTS" id="PR00081">
    <property type="entry name" value="GDHRDH"/>
</dbReference>
<sequence length="322" mass="35915">MYKIAKRLFMNEEIKPDNKAVLITGCDTGFGNGIARKLDAEGFHVFASCLNASGAGATDLNKETSERLKILEMDVTSDESVQKAVEFVKENLGKCKLWAVVNNAGVFKGISVELSNIQEFKDCLEVNVIGQVRVTKAFLPLLRNSQGRIVNVTSLGGRVGVPHMAPYIVSKFAAVGFNECLRREMDIWGVRVIGIEPEQFRTPMADPQLAVKRVEEVLPSLNPSIMEDYGPKYFKQFKNFILIFCTTVSPNIYRVVDALYSAVASKYPNPIYRPSRNYIVEMLIVIGHCLPTCCIDFLSRVTLFVTNCPIPKMVEKLLQVCS</sequence>
<dbReference type="PANTHER" id="PTHR43313">
    <property type="entry name" value="SHORT-CHAIN DEHYDROGENASE/REDUCTASE FAMILY 9C"/>
    <property type="match status" value="1"/>
</dbReference>
<reference evidence="2 3" key="1">
    <citation type="submission" date="2021-06" db="EMBL/GenBank/DDBJ databases">
        <title>Caerostris darwini draft genome.</title>
        <authorList>
            <person name="Kono N."/>
            <person name="Arakawa K."/>
        </authorList>
    </citation>
    <scope>NUCLEOTIDE SEQUENCE [LARGE SCALE GENOMIC DNA]</scope>
</reference>